<dbReference type="Pfam" id="PF07568">
    <property type="entry name" value="HisKA_2"/>
    <property type="match status" value="1"/>
</dbReference>
<dbReference type="Gene3D" id="3.30.450.40">
    <property type="match status" value="1"/>
</dbReference>
<dbReference type="NCBIfam" id="TIGR00229">
    <property type="entry name" value="sensory_box"/>
    <property type="match status" value="3"/>
</dbReference>
<dbReference type="InterPro" id="IPR000014">
    <property type="entry name" value="PAS"/>
</dbReference>
<dbReference type="GO" id="GO:0005524">
    <property type="term" value="F:ATP binding"/>
    <property type="evidence" value="ECO:0007669"/>
    <property type="project" value="UniProtKB-KW"/>
</dbReference>
<feature type="domain" description="PAC" evidence="10">
    <location>
        <begin position="528"/>
        <end position="580"/>
    </location>
</feature>
<feature type="domain" description="PAS" evidence="9">
    <location>
        <begin position="581"/>
        <end position="620"/>
    </location>
</feature>
<dbReference type="CDD" id="cd00130">
    <property type="entry name" value="PAS"/>
    <property type="match status" value="4"/>
</dbReference>
<dbReference type="SMART" id="SM00086">
    <property type="entry name" value="PAC"/>
    <property type="match status" value="3"/>
</dbReference>
<evidence type="ECO:0000259" key="9">
    <source>
        <dbReference type="PROSITE" id="PS50112"/>
    </source>
</evidence>
<keyword evidence="7" id="KW-0067">ATP-binding</keyword>
<dbReference type="InterPro" id="IPR013656">
    <property type="entry name" value="PAS_4"/>
</dbReference>
<keyword evidence="12" id="KW-1185">Reference proteome</keyword>
<dbReference type="EMBL" id="VLLA01000026">
    <property type="protein sequence ID" value="TWI61343.1"/>
    <property type="molecule type" value="Genomic_DNA"/>
</dbReference>
<dbReference type="SMART" id="SM00091">
    <property type="entry name" value="PAS"/>
    <property type="match status" value="4"/>
</dbReference>
<keyword evidence="6" id="KW-0418">Kinase</keyword>
<dbReference type="SUPFAM" id="SSF55874">
    <property type="entry name" value="ATPase domain of HSP90 chaperone/DNA topoisomerase II/histidine kinase"/>
    <property type="match status" value="1"/>
</dbReference>
<evidence type="ECO:0000256" key="6">
    <source>
        <dbReference type="ARBA" id="ARBA00022777"/>
    </source>
</evidence>
<organism evidence="11 12">
    <name type="scientific">Bradyrhizobium huanghuaihaiense</name>
    <dbReference type="NCBI Taxonomy" id="990078"/>
    <lineage>
        <taxon>Bacteria</taxon>
        <taxon>Pseudomonadati</taxon>
        <taxon>Pseudomonadota</taxon>
        <taxon>Alphaproteobacteria</taxon>
        <taxon>Hyphomicrobiales</taxon>
        <taxon>Nitrobacteraceae</taxon>
        <taxon>Bradyrhizobium</taxon>
    </lineage>
</organism>
<dbReference type="PANTHER" id="PTHR41523:SF8">
    <property type="entry name" value="ETHYLENE RESPONSE SENSOR PROTEIN"/>
    <property type="match status" value="1"/>
</dbReference>
<dbReference type="PANTHER" id="PTHR41523">
    <property type="entry name" value="TWO-COMPONENT SYSTEM SENSOR PROTEIN"/>
    <property type="match status" value="1"/>
</dbReference>
<dbReference type="OrthoDB" id="341208at2"/>
<evidence type="ECO:0000256" key="8">
    <source>
        <dbReference type="ARBA" id="ARBA00023026"/>
    </source>
</evidence>
<name>A0A562QXM0_9BRAD</name>
<dbReference type="Gene3D" id="3.30.565.10">
    <property type="entry name" value="Histidine kinase-like ATPase, C-terminal domain"/>
    <property type="match status" value="1"/>
</dbReference>
<dbReference type="RefSeq" id="WP_020607968.1">
    <property type="nucleotide sequence ID" value="NZ_VLLA01000026.1"/>
</dbReference>
<feature type="domain" description="PAC" evidence="10">
    <location>
        <begin position="234"/>
        <end position="286"/>
    </location>
</feature>
<proteinExistence type="predicted"/>
<dbReference type="SMART" id="SM00387">
    <property type="entry name" value="HATPase_c"/>
    <property type="match status" value="1"/>
</dbReference>
<evidence type="ECO:0000256" key="4">
    <source>
        <dbReference type="ARBA" id="ARBA00022679"/>
    </source>
</evidence>
<gene>
    <name evidence="11" type="ORF">IQ16_07221</name>
</gene>
<feature type="domain" description="PAS" evidence="9">
    <location>
        <begin position="455"/>
        <end position="524"/>
    </location>
</feature>
<dbReference type="Gene3D" id="3.30.450.20">
    <property type="entry name" value="PAS domain"/>
    <property type="match status" value="4"/>
</dbReference>
<dbReference type="Pfam" id="PF13185">
    <property type="entry name" value="GAF_2"/>
    <property type="match status" value="1"/>
</dbReference>
<dbReference type="PROSITE" id="PS50112">
    <property type="entry name" value="PAS"/>
    <property type="match status" value="3"/>
</dbReference>
<keyword evidence="8" id="KW-0843">Virulence</keyword>
<dbReference type="Pfam" id="PF00989">
    <property type="entry name" value="PAS"/>
    <property type="match status" value="2"/>
</dbReference>
<evidence type="ECO:0000256" key="3">
    <source>
        <dbReference type="ARBA" id="ARBA00022553"/>
    </source>
</evidence>
<evidence type="ECO:0000313" key="12">
    <source>
        <dbReference type="Proteomes" id="UP000316291"/>
    </source>
</evidence>
<dbReference type="InterPro" id="IPR035965">
    <property type="entry name" value="PAS-like_dom_sf"/>
</dbReference>
<evidence type="ECO:0000313" key="11">
    <source>
        <dbReference type="EMBL" id="TWI61343.1"/>
    </source>
</evidence>
<dbReference type="Proteomes" id="UP000316291">
    <property type="component" value="Unassembled WGS sequence"/>
</dbReference>
<evidence type="ECO:0000256" key="7">
    <source>
        <dbReference type="ARBA" id="ARBA00022840"/>
    </source>
</evidence>
<dbReference type="Pfam" id="PF08448">
    <property type="entry name" value="PAS_4"/>
    <property type="match status" value="2"/>
</dbReference>
<comment type="caution">
    <text evidence="11">The sequence shown here is derived from an EMBL/GenBank/DDBJ whole genome shotgun (WGS) entry which is preliminary data.</text>
</comment>
<feature type="domain" description="PAS" evidence="9">
    <location>
        <begin position="160"/>
        <end position="230"/>
    </location>
</feature>
<evidence type="ECO:0000256" key="5">
    <source>
        <dbReference type="ARBA" id="ARBA00022741"/>
    </source>
</evidence>
<keyword evidence="3" id="KW-0597">Phosphoprotein</keyword>
<dbReference type="SMART" id="SM00065">
    <property type="entry name" value="GAF"/>
    <property type="match status" value="1"/>
</dbReference>
<dbReference type="InterPro" id="IPR036890">
    <property type="entry name" value="HATPase_C_sf"/>
</dbReference>
<dbReference type="GO" id="GO:0006355">
    <property type="term" value="P:regulation of DNA-templated transcription"/>
    <property type="evidence" value="ECO:0007669"/>
    <property type="project" value="InterPro"/>
</dbReference>
<dbReference type="SUPFAM" id="SSF55781">
    <property type="entry name" value="GAF domain-like"/>
    <property type="match status" value="1"/>
</dbReference>
<dbReference type="InterPro" id="IPR003594">
    <property type="entry name" value="HATPase_dom"/>
</dbReference>
<dbReference type="InterPro" id="IPR011495">
    <property type="entry name" value="Sig_transdc_His_kin_sub2_dim/P"/>
</dbReference>
<keyword evidence="4" id="KW-0808">Transferase</keyword>
<dbReference type="InterPro" id="IPR003018">
    <property type="entry name" value="GAF"/>
</dbReference>
<dbReference type="GO" id="GO:0004673">
    <property type="term" value="F:protein histidine kinase activity"/>
    <property type="evidence" value="ECO:0007669"/>
    <property type="project" value="UniProtKB-EC"/>
</dbReference>
<dbReference type="InterPro" id="IPR013767">
    <property type="entry name" value="PAS_fold"/>
</dbReference>
<dbReference type="InterPro" id="IPR000700">
    <property type="entry name" value="PAS-assoc_C"/>
</dbReference>
<dbReference type="InterPro" id="IPR001610">
    <property type="entry name" value="PAC"/>
</dbReference>
<keyword evidence="5" id="KW-0547">Nucleotide-binding</keyword>
<evidence type="ECO:0000259" key="10">
    <source>
        <dbReference type="PROSITE" id="PS50113"/>
    </source>
</evidence>
<accession>A0A562QXM0</accession>
<dbReference type="Pfam" id="PF13581">
    <property type="entry name" value="HATPase_c_2"/>
    <property type="match status" value="1"/>
</dbReference>
<feature type="domain" description="PAC" evidence="10">
    <location>
        <begin position="659"/>
        <end position="711"/>
    </location>
</feature>
<sequence>MNIQQTAVDRDSLEPLASSILQNPSPAFIAQLPIAVYACDARGRILWFNARAAELWGRAPRIGDDSELFCGSYKLFLDGHLISRERTPMAEVLRTGIPIRGVEGRVERPDGFHIWTTVHIAPILDEDGSIAGAINCFHERVGGGRLEMSDARSNDWLQARDERLAATYEHVGAGIVEIDRDGRILRVNQQLCRLTGYTASELLGRTIFEETLPEDVAEDRAQFHRQLAGEFDRYSIEKRIVRKDGGYIWAAVTSSSIRDAAGRFLYAVRVQHDITDRKRAEQALARRMEEQAALFAFSERLQHCQSAGQIHDAALDAITRALGCPRASILLYDQTDVMRFVAWRDLSENYRRAVEGHSPWDRNETRPTPVCIDDVTRSELRDDLKRTILNEGIQAAAFTPIVQDGQLAGKFMAYYDEPHHFTPSELDTALTLARLLGFAVARLAGEEARRLAERDAQQLAAIVESSTDAIVSKTLDGIIQTWNDGARRLFGYSRDEAVGQPITMLIPSDRQDEEPRILAKIRGGERVDHFETVRRRKDGSLIDISLTISPIRNRTGRVIGASKIARDITERKIAQKRLQESEQRLQELLAAIPAAIYTTDADGKITYFNQTAVDFAGLTPTLGSDQWCVTWKLYLPDGTPLPHDQCPMAVALKEGRPVRGVEAVAERPDGTRVPFIPFPTPLFDASGKVAGAINMLVDLSERKQAETQQRLLLNELNHRTKNNMQMLQSLLYTAARNARSEEARRVLDEACGRIAAMAAAQRVLYGTTEATRFSADEFLGAVVETVQQTLPSGIRITRAPSSGVLSNDIAMPLALILNELLTNAAKHGVSDPATDSIRVSLTERDGQFELLVEDDGPGFDLNAVRDSSSGLRLVLGLARQLQAEFAVSRPPARAALRFDAARGAR</sequence>
<dbReference type="SUPFAM" id="SSF55785">
    <property type="entry name" value="PYP-like sensor domain (PAS domain)"/>
    <property type="match status" value="4"/>
</dbReference>
<protein>
    <recommendedName>
        <fullName evidence="2">histidine kinase</fullName>
        <ecNumber evidence="2">2.7.13.3</ecNumber>
    </recommendedName>
</protein>
<dbReference type="EC" id="2.7.13.3" evidence="2"/>
<dbReference type="AlphaFoldDB" id="A0A562QXM0"/>
<comment type="catalytic activity">
    <reaction evidence="1">
        <text>ATP + protein L-histidine = ADP + protein N-phospho-L-histidine.</text>
        <dbReference type="EC" id="2.7.13.3"/>
    </reaction>
</comment>
<reference evidence="11 12" key="1">
    <citation type="journal article" date="2015" name="Stand. Genomic Sci.">
        <title>Genomic Encyclopedia of Bacterial and Archaeal Type Strains, Phase III: the genomes of soil and plant-associated and newly described type strains.</title>
        <authorList>
            <person name="Whitman W.B."/>
            <person name="Woyke T."/>
            <person name="Klenk H.P."/>
            <person name="Zhou Y."/>
            <person name="Lilburn T.G."/>
            <person name="Beck B.J."/>
            <person name="De Vos P."/>
            <person name="Vandamme P."/>
            <person name="Eisen J.A."/>
            <person name="Garrity G."/>
            <person name="Hugenholtz P."/>
            <person name="Kyrpides N.C."/>
        </authorList>
    </citation>
    <scope>NUCLEOTIDE SEQUENCE [LARGE SCALE GENOMIC DNA]</scope>
    <source>
        <strain evidence="11 12">CGMCC 1.10948</strain>
    </source>
</reference>
<dbReference type="InterPro" id="IPR029016">
    <property type="entry name" value="GAF-like_dom_sf"/>
</dbReference>
<evidence type="ECO:0000256" key="2">
    <source>
        <dbReference type="ARBA" id="ARBA00012438"/>
    </source>
</evidence>
<dbReference type="PROSITE" id="PS50113">
    <property type="entry name" value="PAC"/>
    <property type="match status" value="3"/>
</dbReference>
<evidence type="ECO:0000256" key="1">
    <source>
        <dbReference type="ARBA" id="ARBA00000085"/>
    </source>
</evidence>